<keyword evidence="16" id="KW-0411">Iron-sulfur</keyword>
<dbReference type="Gene3D" id="1.10.287.690">
    <property type="entry name" value="Helix hairpin bin"/>
    <property type="match status" value="1"/>
</dbReference>
<evidence type="ECO:0000256" key="15">
    <source>
        <dbReference type="ARBA" id="ARBA00023004"/>
    </source>
</evidence>
<keyword evidence="6" id="KW-0004">4Fe-4S</keyword>
<evidence type="ECO:0000313" key="28">
    <source>
        <dbReference type="EMBL" id="PSC72317.1"/>
    </source>
</evidence>
<feature type="compositionally biased region" description="Low complexity" evidence="22">
    <location>
        <begin position="1440"/>
        <end position="1451"/>
    </location>
</feature>
<feature type="compositionally biased region" description="Gly residues" evidence="22">
    <location>
        <begin position="1268"/>
        <end position="1281"/>
    </location>
</feature>
<feature type="compositionally biased region" description="Low complexity" evidence="22">
    <location>
        <begin position="859"/>
        <end position="897"/>
    </location>
</feature>
<dbReference type="EC" id="2.7.7.7" evidence="4"/>
<dbReference type="PROSITE" id="PS00116">
    <property type="entry name" value="DNA_POLYMERASE_B"/>
    <property type="match status" value="1"/>
</dbReference>
<dbReference type="GO" id="GO:0005634">
    <property type="term" value="C:nucleus"/>
    <property type="evidence" value="ECO:0007669"/>
    <property type="project" value="UniProtKB-SubCell"/>
</dbReference>
<evidence type="ECO:0000256" key="16">
    <source>
        <dbReference type="ARBA" id="ARBA00023014"/>
    </source>
</evidence>
<evidence type="ECO:0000256" key="1">
    <source>
        <dbReference type="ARBA" id="ARBA00001966"/>
    </source>
</evidence>
<feature type="compositionally biased region" description="Low complexity" evidence="22">
    <location>
        <begin position="1282"/>
        <end position="1300"/>
    </location>
</feature>
<sequence>MHLERSLHAEGRAPGGATAALPAAAAAAATSPRSTGAPSPPAPDEFIMRIVTLEHYMAAPLPGVDACWSELAGAAVRKVPIVRIYGATPAGQKCLLHLHQAFPYFYVPYPPDLPQDPAEAHWFLHRFYMALETALNTATSWQQRQQQQQQQRGGGGPGGGGPPLPAPHQPTSPGGGDEAGGRQRVFAVSFVRGTPFYGYHADECLWIKILLYNPGDVGRAAELLRTGAVLNRVWQPHESHIPYLLQLKIDYNLAGMGWLRLRTARFRPPLPVAFTRQRRGWATRHLVVEREPGAESMLPPGGGSAGASPHATPGGSLSASQAARVWTQGGTPRSWLWNGTHAGVARGARGGGAARTPRRQSTCQLELDASVDAILNRQQLVRQPLAAAGLEVRMVESLAPMWAEEAARCGVGGIPDVPPDPPRSPQPLSHAVHMARQQFEDVVAAQHPAAQQQQQQAQQQQQLAPQEQQLQEQQAQQQAQQSGQGAAATPGALLAAAHVVAATPWAAAQPILQPSPGVHATPLLALTQAANHAVGLQATPVPFAAPAAAALDAAAAAAPATAARQGFALPPERSPSTPASALFSQRPPGWQLGGVPPLGEPLVDELLLMTQLTQQQQRQQQRPAPPWTLSHQQQRGGHQQQRPQLDAEAWAWAQRRAEGTPADRGGDGSASEDEDELLLAALAEQAGAFGTPISLPAPSQQLLAGLGGTQPGGSPAPATQQEAALARATSAQERLLEAAQRECDDILSASQLAEEWHAAAAAQQAGEQAAEEAEAEQHEQEQYPREMPAGLQLQAAAAGQRHAAAPAGRDIEDLGEPPLPPAAATAQHPAAAPPQAAGGQAAAAMEVEEEEEEDAVFLQAPQNFEQQQQQQQAPLRAGQQQQAAQQQAAQQQQRQQQPTPPDVPQVDGQWDCSGGDAAESPQRRRQRRLPQVDGANDTIESDSSSGGDASQRRPSQASPPQQRQQEGRRRRRRNHDQGGGSGDGDVAMHPAEGGEPEQGGTAGGWWEGWQGDPDASQVPLCDDVWGGGWQEDEFLHLTYPAADASPEHGPRQEQQGGEGQQHGEPGVWRYARPPPTQAELDSTAWGLGVPPVVATQAHYGKPEDAPAQPTVFAGREFRVPTSAVEELPPFVSEAAPRALQRLQQEQQERRLLGLGGGVGGAHHRGPLPLLAFVPAKPPPSRAATDAWLAERRRRRRRGRPAGSGGGGADFRMDPNTGKLLPAGAAVANQGRPGSAASLDEAGQGTPGSLLGDGDLLGTLGTPSFSTLGGSGSGSGDGGGSRVGTPTSAGATPADAPPAGACLGISARTQQQQQQGGVNEDEAAEEHVAPPSPKYDEGAFVNPFPSLRLTQRPPSRRRQPTQQQRHPGSAGSDAEQTPAGQRVPASRLSLYGAGSVQLPPQQPRPSRLSAAAAADTAAGSQEAGGSEVQQPGLALLGSPPATAQLAQAQAQARPSGSLLKSLLRSAIKAPAGRGAEDGSQEQEAQHLRRPHFQGSEGSSAKRVSFAAARAAGGSGGGTPGGGQGLPAEGAPPQQLAEATTGAAGGAAAGPSQQTAGGTASDGPTAATEYTLRPQQRFISQLTLPSPGLGGGTAPGATPLSQAGFKQRRCVAGKGQQLTLLSLELHAESRGALLPDPRHDAIRAVVLAVADDDEEVPDAKYTTRVLLLDEVLASEEGVPAQHPLRHSQQQAGPGIAQPLAGGRPPTVFPAPPSASPGAGPFSSPAAGDDAPGLQDGLPQPEIPSSLPAASTAVEAMELPGGSSQEEAGGGGRTPGASCASPCVAAGLRNPAAADALGDVQVDLYASEAALLGALSSAVAAADPDILLGWEVQRASLGYAAERAAALGLPSLLRALSRLPRTQGDKEEVGGGGGAADNPAEEYAWQTASGLHCSGRIVLNLWRHMKSELKLTSYTFESCVAAVLQLRTPHVPQAQLNAWFAGGPGQGQRWRCLEYFVRRARLGLAMMDQLDFIGRTGEMARTFGIDFYSVLSRGSQYRVESMMARLAHTQNYLLLHPGKENAARQPAMEALPLVMEPESRLYTDPVVVLDFQSLYPSQIIAYNLCFSTMLGRPAHAAAGGACLPGAVTGALPRLGCAEFGLPEGCLTGPLAPERLVVAPNGVAFAPHDVRPGVLPRLLQEILNTRIMVKGAMKRAPKPAKVLLRCLNARQFGLKLIANVTYGYTAAGFSGRMPMAELADAIVQSGRETLESAIRMVNGHPDWRARVVYGDTDSMFVVLPGRTREEAFRIGAEIAAAVTAANPPPVTLKLEKVYSSCVLLSKKRYVGYSYESATQTAPIFDAKGIETVRRDTCPAVAKMMEAVLRLLFTTKDLSQVRAYCQRQWSKILAGRASVADFVFCKEVRLGTYSPKAATLPPAALVAARAMTLDPRAEPRFGERVPYVVVHGEPGARVVDVAVPPRALVESRGTLRLHGLYYIARHIIPSLARVLTLVGADAKVWFDEMPRSSRMLPQKRPLSSLPLLAASNAAAAAARQGGARPPGARATTIDRYYLSCHCAVCDELTHATKPLCDRCEAQPQLAAAVLSARWGRLERQHAQLVRLCLHCGGGGGRMIAEGGIVCDSLDCGVYFERRKLAGELAAVAALAEAGLAQLERRSTG</sequence>
<dbReference type="FunFam" id="1.10.287.690:FF:000002">
    <property type="entry name" value="DNA polymerase zeta"/>
    <property type="match status" value="1"/>
</dbReference>
<comment type="similarity">
    <text evidence="3">Belongs to the DNA polymerase type-B family.</text>
</comment>
<feature type="compositionally biased region" description="Acidic residues" evidence="22">
    <location>
        <begin position="846"/>
        <end position="855"/>
    </location>
</feature>
<dbReference type="GO" id="GO:0000166">
    <property type="term" value="F:nucleotide binding"/>
    <property type="evidence" value="ECO:0007669"/>
    <property type="project" value="InterPro"/>
</dbReference>
<evidence type="ECO:0000256" key="20">
    <source>
        <dbReference type="ARBA" id="ARBA00049244"/>
    </source>
</evidence>
<feature type="compositionally biased region" description="Low complexity" evidence="22">
    <location>
        <begin position="758"/>
        <end position="768"/>
    </location>
</feature>
<feature type="compositionally biased region" description="Gly residues" evidence="22">
    <location>
        <begin position="996"/>
        <end position="1006"/>
    </location>
</feature>
<dbReference type="PANTHER" id="PTHR45812">
    <property type="entry name" value="DNA POLYMERASE ZETA CATALYTIC SUBUNIT"/>
    <property type="match status" value="1"/>
</dbReference>
<dbReference type="CDD" id="cd05534">
    <property type="entry name" value="POLBc_zeta"/>
    <property type="match status" value="1"/>
</dbReference>
<feature type="domain" description="DNA polymerase zeta catalytic subunit N-terminal" evidence="27">
    <location>
        <begin position="46"/>
        <end position="99"/>
    </location>
</feature>
<dbReference type="InterPro" id="IPR012337">
    <property type="entry name" value="RNaseH-like_sf"/>
</dbReference>
<dbReference type="Pfam" id="PF14260">
    <property type="entry name" value="zf-C4pol"/>
    <property type="match status" value="1"/>
</dbReference>
<dbReference type="Pfam" id="PF00136">
    <property type="entry name" value="DNA_pol_B"/>
    <property type="match status" value="1"/>
</dbReference>
<evidence type="ECO:0000256" key="4">
    <source>
        <dbReference type="ARBA" id="ARBA00012417"/>
    </source>
</evidence>
<keyword evidence="29" id="KW-1185">Reference proteome</keyword>
<dbReference type="InterPro" id="IPR017964">
    <property type="entry name" value="DNA-dir_DNA_pol_B_CS"/>
</dbReference>
<comment type="caution">
    <text evidence="28">The sequence shown here is derived from an EMBL/GenBank/DDBJ whole genome shotgun (WGS) entry which is preliminary data.</text>
</comment>
<evidence type="ECO:0000256" key="21">
    <source>
        <dbReference type="ARBA" id="ARBA00066055"/>
    </source>
</evidence>
<feature type="compositionally biased region" description="Pro residues" evidence="22">
    <location>
        <begin position="160"/>
        <end position="170"/>
    </location>
</feature>
<dbReference type="InterPro" id="IPR023211">
    <property type="entry name" value="DNA_pol_palm_dom_sf"/>
</dbReference>
<feature type="compositionally biased region" description="Low complexity" evidence="22">
    <location>
        <begin position="613"/>
        <end position="622"/>
    </location>
</feature>
<evidence type="ECO:0000256" key="6">
    <source>
        <dbReference type="ARBA" id="ARBA00022485"/>
    </source>
</evidence>
<feature type="compositionally biased region" description="Low complexity" evidence="22">
    <location>
        <begin position="1246"/>
        <end position="1267"/>
    </location>
</feature>
<dbReference type="Gene3D" id="3.30.420.10">
    <property type="entry name" value="Ribonuclease H-like superfamily/Ribonuclease H"/>
    <property type="match status" value="1"/>
</dbReference>
<dbReference type="Pfam" id="PF03104">
    <property type="entry name" value="DNA_pol_B_exo1"/>
    <property type="match status" value="1"/>
</dbReference>
<dbReference type="Pfam" id="PF24055">
    <property type="entry name" value="POL3_N"/>
    <property type="match status" value="1"/>
</dbReference>
<keyword evidence="11" id="KW-0227">DNA damage</keyword>
<feature type="region of interest" description="Disordered" evidence="22">
    <location>
        <begin position="1189"/>
        <end position="1453"/>
    </location>
</feature>
<dbReference type="InterPro" id="IPR042087">
    <property type="entry name" value="DNA_pol_B_thumb"/>
</dbReference>
<evidence type="ECO:0000256" key="12">
    <source>
        <dbReference type="ARBA" id="ARBA00022771"/>
    </source>
</evidence>
<feature type="region of interest" description="Disordered" evidence="22">
    <location>
        <begin position="700"/>
        <end position="727"/>
    </location>
</feature>
<dbReference type="STRING" id="554055.A0A2P6VE15"/>
<feature type="compositionally biased region" description="Gly residues" evidence="22">
    <location>
        <begin position="1511"/>
        <end position="1523"/>
    </location>
</feature>
<dbReference type="GO" id="GO:0042276">
    <property type="term" value="P:error-prone translesion synthesis"/>
    <property type="evidence" value="ECO:0007669"/>
    <property type="project" value="TreeGrafter"/>
</dbReference>
<dbReference type="Pfam" id="PF24065">
    <property type="entry name" value="REV3_N"/>
    <property type="match status" value="1"/>
</dbReference>
<evidence type="ECO:0000256" key="9">
    <source>
        <dbReference type="ARBA" id="ARBA00022705"/>
    </source>
</evidence>
<proteinExistence type="inferred from homology"/>
<feature type="compositionally biased region" description="Basic and acidic residues" evidence="22">
    <location>
        <begin position="775"/>
        <end position="784"/>
    </location>
</feature>
<dbReference type="InterPro" id="IPR056435">
    <property type="entry name" value="DPOD/Z_N"/>
</dbReference>
<dbReference type="GO" id="GO:0051539">
    <property type="term" value="F:4 iron, 4 sulfur cluster binding"/>
    <property type="evidence" value="ECO:0007669"/>
    <property type="project" value="UniProtKB-KW"/>
</dbReference>
<dbReference type="FunFam" id="1.10.132.60:FF:000007">
    <property type="entry name" value="DNA polymerase"/>
    <property type="match status" value="1"/>
</dbReference>
<dbReference type="PANTHER" id="PTHR45812:SF1">
    <property type="entry name" value="DNA POLYMERASE ZETA CATALYTIC SUBUNIT"/>
    <property type="match status" value="1"/>
</dbReference>
<keyword evidence="7" id="KW-0808">Transferase</keyword>
<protein>
    <recommendedName>
        <fullName evidence="5">DNA polymerase zeta catalytic subunit</fullName>
        <ecNumber evidence="4">2.7.7.7</ecNumber>
    </recommendedName>
</protein>
<dbReference type="Gene3D" id="1.10.132.60">
    <property type="entry name" value="DNA polymerase family B, C-terminal domain"/>
    <property type="match status" value="1"/>
</dbReference>
<feature type="compositionally biased region" description="Low complexity" evidence="22">
    <location>
        <begin position="1403"/>
        <end position="1417"/>
    </location>
</feature>
<keyword evidence="13" id="KW-0862">Zinc</keyword>
<feature type="compositionally biased region" description="Low complexity" evidence="22">
    <location>
        <begin position="306"/>
        <end position="316"/>
    </location>
</feature>
<feature type="region of interest" description="Disordered" evidence="22">
    <location>
        <begin position="444"/>
        <end position="483"/>
    </location>
</feature>
<dbReference type="GO" id="GO:0008270">
    <property type="term" value="F:zinc ion binding"/>
    <property type="evidence" value="ECO:0007669"/>
    <property type="project" value="UniProtKB-KW"/>
</dbReference>
<feature type="domain" description="DNA polymerase delta/zeta catalytic subunit N-terminal" evidence="26">
    <location>
        <begin position="181"/>
        <end position="217"/>
    </location>
</feature>
<comment type="subcellular location">
    <subcellularLocation>
        <location evidence="2">Nucleus</location>
    </subcellularLocation>
</comment>
<dbReference type="EMBL" id="LHPF02000011">
    <property type="protein sequence ID" value="PSC72317.1"/>
    <property type="molecule type" value="Genomic_DNA"/>
</dbReference>
<feature type="domain" description="DNA-directed DNA polymerase family B multifunctional" evidence="23">
    <location>
        <begin position="1983"/>
        <end position="2447"/>
    </location>
</feature>
<evidence type="ECO:0000259" key="24">
    <source>
        <dbReference type="Pfam" id="PF03104"/>
    </source>
</evidence>
<keyword evidence="8" id="KW-0548">Nucleotidyltransferase</keyword>
<dbReference type="OrthoDB" id="2414538at2759"/>
<evidence type="ECO:0000256" key="22">
    <source>
        <dbReference type="SAM" id="MobiDB-lite"/>
    </source>
</evidence>
<feature type="region of interest" description="Disordered" evidence="22">
    <location>
        <begin position="292"/>
        <end position="319"/>
    </location>
</feature>
<evidence type="ECO:0000259" key="23">
    <source>
        <dbReference type="Pfam" id="PF00136"/>
    </source>
</evidence>
<dbReference type="Proteomes" id="UP000239649">
    <property type="component" value="Unassembled WGS sequence"/>
</dbReference>
<feature type="compositionally biased region" description="Low complexity" evidence="22">
    <location>
        <begin position="788"/>
        <end position="808"/>
    </location>
</feature>
<comment type="subunit">
    <text evidence="21">Forms DNA polymerase zeta with REV7.</text>
</comment>
<evidence type="ECO:0000256" key="13">
    <source>
        <dbReference type="ARBA" id="ARBA00022833"/>
    </source>
</evidence>
<accession>A0A2P6VE15</accession>
<evidence type="ECO:0000256" key="7">
    <source>
        <dbReference type="ARBA" id="ARBA00022679"/>
    </source>
</evidence>
<dbReference type="InterPro" id="IPR006172">
    <property type="entry name" value="DNA-dir_DNA_pol_B"/>
</dbReference>
<feature type="domain" description="C4-type zinc-finger of DNA polymerase delta" evidence="25">
    <location>
        <begin position="2513"/>
        <end position="2588"/>
    </location>
</feature>
<feature type="compositionally biased region" description="Low complexity" evidence="22">
    <location>
        <begin position="142"/>
        <end position="151"/>
    </location>
</feature>
<evidence type="ECO:0000256" key="18">
    <source>
        <dbReference type="ARBA" id="ARBA00023204"/>
    </source>
</evidence>
<feature type="compositionally biased region" description="Low complexity" evidence="22">
    <location>
        <begin position="1547"/>
        <end position="1557"/>
    </location>
</feature>
<dbReference type="InterPro" id="IPR036397">
    <property type="entry name" value="RNaseH_sf"/>
</dbReference>
<evidence type="ECO:0000256" key="17">
    <source>
        <dbReference type="ARBA" id="ARBA00023125"/>
    </source>
</evidence>
<dbReference type="InterPro" id="IPR006134">
    <property type="entry name" value="DNA-dir_DNA_pol_B_multi_dom"/>
</dbReference>
<dbReference type="InterPro" id="IPR030559">
    <property type="entry name" value="PolZ_Rev3"/>
</dbReference>
<dbReference type="Gene3D" id="3.30.342.10">
    <property type="entry name" value="DNA Polymerase, chain B, domain 1"/>
    <property type="match status" value="1"/>
</dbReference>
<feature type="region of interest" description="Disordered" evidence="22">
    <location>
        <begin position="1042"/>
        <end position="1067"/>
    </location>
</feature>
<evidence type="ECO:0000259" key="25">
    <source>
        <dbReference type="Pfam" id="PF14260"/>
    </source>
</evidence>
<dbReference type="InterPro" id="IPR006133">
    <property type="entry name" value="DNA-dir_DNA_pol_B_exonuc"/>
</dbReference>
<comment type="catalytic activity">
    <reaction evidence="20">
        <text>DNA(n) + a 2'-deoxyribonucleoside 5'-triphosphate = DNA(n+1) + diphosphate</text>
        <dbReference type="Rhea" id="RHEA:22508"/>
        <dbReference type="Rhea" id="RHEA-COMP:17339"/>
        <dbReference type="Rhea" id="RHEA-COMP:17340"/>
        <dbReference type="ChEBI" id="CHEBI:33019"/>
        <dbReference type="ChEBI" id="CHEBI:61560"/>
        <dbReference type="ChEBI" id="CHEBI:173112"/>
        <dbReference type="EC" id="2.7.7.7"/>
    </reaction>
</comment>
<evidence type="ECO:0000256" key="19">
    <source>
        <dbReference type="ARBA" id="ARBA00023242"/>
    </source>
</evidence>
<dbReference type="InterPro" id="IPR025687">
    <property type="entry name" value="Znf-C4pol"/>
</dbReference>
<dbReference type="SMART" id="SM00486">
    <property type="entry name" value="POLBc"/>
    <property type="match status" value="1"/>
</dbReference>
<dbReference type="PRINTS" id="PR00106">
    <property type="entry name" value="DNAPOLB"/>
</dbReference>
<dbReference type="Gene3D" id="3.90.1600.10">
    <property type="entry name" value="Palm domain of DNA polymerase"/>
    <property type="match status" value="1"/>
</dbReference>
<keyword evidence="14" id="KW-0239">DNA-directed DNA polymerase</keyword>
<dbReference type="GO" id="GO:0006260">
    <property type="term" value="P:DNA replication"/>
    <property type="evidence" value="ECO:0007669"/>
    <property type="project" value="UniProtKB-KW"/>
</dbReference>
<evidence type="ECO:0000256" key="11">
    <source>
        <dbReference type="ARBA" id="ARBA00022763"/>
    </source>
</evidence>
<feature type="compositionally biased region" description="Low complexity" evidence="22">
    <location>
        <begin position="822"/>
        <end position="845"/>
    </location>
</feature>
<feature type="region of interest" description="Disordered" evidence="22">
    <location>
        <begin position="1580"/>
        <end position="1599"/>
    </location>
</feature>
<name>A0A2P6VE15_9CHLO</name>
<feature type="region of interest" description="Disordered" evidence="22">
    <location>
        <begin position="613"/>
        <end position="646"/>
    </location>
</feature>
<evidence type="ECO:0000256" key="2">
    <source>
        <dbReference type="ARBA" id="ARBA00004123"/>
    </source>
</evidence>
<feature type="region of interest" description="Disordered" evidence="22">
    <location>
        <begin position="1675"/>
        <end position="1743"/>
    </location>
</feature>
<dbReference type="GO" id="GO:0016035">
    <property type="term" value="C:zeta DNA polymerase complex"/>
    <property type="evidence" value="ECO:0007669"/>
    <property type="project" value="InterPro"/>
</dbReference>
<feature type="region of interest" description="Disordered" evidence="22">
    <location>
        <begin position="758"/>
        <end position="1018"/>
    </location>
</feature>
<evidence type="ECO:0000256" key="5">
    <source>
        <dbReference type="ARBA" id="ARBA00021589"/>
    </source>
</evidence>
<feature type="compositionally biased region" description="Low complexity" evidence="22">
    <location>
        <begin position="1713"/>
        <end position="1725"/>
    </location>
</feature>
<dbReference type="GO" id="GO:0003677">
    <property type="term" value="F:DNA binding"/>
    <property type="evidence" value="ECO:0007669"/>
    <property type="project" value="UniProtKB-KW"/>
</dbReference>
<dbReference type="SUPFAM" id="SSF56672">
    <property type="entry name" value="DNA/RNA polymerases"/>
    <property type="match status" value="1"/>
</dbReference>
<dbReference type="GO" id="GO:0000724">
    <property type="term" value="P:double-strand break repair via homologous recombination"/>
    <property type="evidence" value="ECO:0007669"/>
    <property type="project" value="TreeGrafter"/>
</dbReference>
<dbReference type="CDD" id="cd05778">
    <property type="entry name" value="DNA_polB_zeta_exo"/>
    <property type="match status" value="1"/>
</dbReference>
<feature type="compositionally biased region" description="Low complexity" evidence="22">
    <location>
        <begin position="1524"/>
        <end position="1540"/>
    </location>
</feature>
<dbReference type="InterPro" id="IPR043502">
    <property type="entry name" value="DNA/RNA_pol_sf"/>
</dbReference>
<evidence type="ECO:0000313" key="29">
    <source>
        <dbReference type="Proteomes" id="UP000239649"/>
    </source>
</evidence>
<reference evidence="28 29" key="1">
    <citation type="journal article" date="2018" name="Plant J.">
        <title>Genome sequences of Chlorella sorokiniana UTEX 1602 and Micractinium conductrix SAG 241.80: implications to maltose excretion by a green alga.</title>
        <authorList>
            <person name="Arriola M.B."/>
            <person name="Velmurugan N."/>
            <person name="Zhang Y."/>
            <person name="Plunkett M.H."/>
            <person name="Hondzo H."/>
            <person name="Barney B.M."/>
        </authorList>
    </citation>
    <scope>NUCLEOTIDE SEQUENCE [LARGE SCALE GENOMIC DNA]</scope>
    <source>
        <strain evidence="28 29">SAG 241.80</strain>
    </source>
</reference>
<keyword evidence="9" id="KW-0235">DNA replication</keyword>
<keyword evidence="15" id="KW-0408">Iron</keyword>
<keyword evidence="17" id="KW-0238">DNA-binding</keyword>
<evidence type="ECO:0000256" key="14">
    <source>
        <dbReference type="ARBA" id="ARBA00022932"/>
    </source>
</evidence>
<feature type="compositionally biased region" description="Low complexity" evidence="22">
    <location>
        <begin position="631"/>
        <end position="646"/>
    </location>
</feature>
<keyword evidence="18" id="KW-0234">DNA repair</keyword>
<dbReference type="InterPro" id="IPR056447">
    <property type="entry name" value="REV3_N"/>
</dbReference>
<feature type="region of interest" description="Disordered" evidence="22">
    <location>
        <begin position="139"/>
        <end position="179"/>
    </location>
</feature>
<dbReference type="SUPFAM" id="SSF53098">
    <property type="entry name" value="Ribonuclease H-like"/>
    <property type="match status" value="1"/>
</dbReference>
<organism evidence="28 29">
    <name type="scientific">Micractinium conductrix</name>
    <dbReference type="NCBI Taxonomy" id="554055"/>
    <lineage>
        <taxon>Eukaryota</taxon>
        <taxon>Viridiplantae</taxon>
        <taxon>Chlorophyta</taxon>
        <taxon>core chlorophytes</taxon>
        <taxon>Trebouxiophyceae</taxon>
        <taxon>Chlorellales</taxon>
        <taxon>Chlorellaceae</taxon>
        <taxon>Chlorella clade</taxon>
        <taxon>Micractinium</taxon>
    </lineage>
</organism>
<gene>
    <name evidence="28" type="ORF">C2E20_4609</name>
</gene>
<evidence type="ECO:0000256" key="3">
    <source>
        <dbReference type="ARBA" id="ARBA00005755"/>
    </source>
</evidence>
<feature type="region of interest" description="Disordered" evidence="22">
    <location>
        <begin position="1468"/>
        <end position="1564"/>
    </location>
</feature>
<feature type="domain" description="DNA-directed DNA polymerase family B exonuclease" evidence="24">
    <location>
        <begin position="1796"/>
        <end position="1913"/>
    </location>
</feature>
<dbReference type="GO" id="GO:0003887">
    <property type="term" value="F:DNA-directed DNA polymerase activity"/>
    <property type="evidence" value="ECO:0007669"/>
    <property type="project" value="UniProtKB-KW"/>
</dbReference>
<evidence type="ECO:0000259" key="27">
    <source>
        <dbReference type="Pfam" id="PF24065"/>
    </source>
</evidence>
<comment type="cofactor">
    <cofactor evidence="1">
        <name>[4Fe-4S] cluster</name>
        <dbReference type="ChEBI" id="CHEBI:49883"/>
    </cofactor>
</comment>
<keyword evidence="10" id="KW-0479">Metal-binding</keyword>
<feature type="compositionally biased region" description="Low complexity" evidence="22">
    <location>
        <begin position="952"/>
        <end position="964"/>
    </location>
</feature>
<evidence type="ECO:0000256" key="10">
    <source>
        <dbReference type="ARBA" id="ARBA00022723"/>
    </source>
</evidence>
<evidence type="ECO:0000259" key="26">
    <source>
        <dbReference type="Pfam" id="PF24055"/>
    </source>
</evidence>
<keyword evidence="19" id="KW-0539">Nucleus</keyword>
<keyword evidence="12" id="KW-0863">Zinc-finger</keyword>
<evidence type="ECO:0000256" key="8">
    <source>
        <dbReference type="ARBA" id="ARBA00022695"/>
    </source>
</evidence>